<dbReference type="GO" id="GO:0051321">
    <property type="term" value="P:meiotic cell cycle"/>
    <property type="evidence" value="ECO:0007669"/>
    <property type="project" value="UniProtKB-KW"/>
</dbReference>
<keyword evidence="4" id="KW-0539">Nucleus</keyword>
<dbReference type="SUPFAM" id="SSF56019">
    <property type="entry name" value="The spindle assembly checkpoint protein mad2"/>
    <property type="match status" value="1"/>
</dbReference>
<protein>
    <recommendedName>
        <fullName evidence="7">HORMA domain-containing protein</fullName>
    </recommendedName>
</protein>
<reference evidence="8" key="1">
    <citation type="submission" date="2020-10" db="EMBL/GenBank/DDBJ databases">
        <authorList>
            <person name="Kikuchi T."/>
        </authorList>
    </citation>
    <scope>NUCLEOTIDE SEQUENCE</scope>
    <source>
        <strain evidence="8">NKZ352</strain>
    </source>
</reference>
<organism evidence="8 9">
    <name type="scientific">Caenorhabditis auriculariae</name>
    <dbReference type="NCBI Taxonomy" id="2777116"/>
    <lineage>
        <taxon>Eukaryota</taxon>
        <taxon>Metazoa</taxon>
        <taxon>Ecdysozoa</taxon>
        <taxon>Nematoda</taxon>
        <taxon>Chromadorea</taxon>
        <taxon>Rhabditida</taxon>
        <taxon>Rhabditina</taxon>
        <taxon>Rhabditomorpha</taxon>
        <taxon>Rhabditoidea</taxon>
        <taxon>Rhabditidae</taxon>
        <taxon>Peloderinae</taxon>
        <taxon>Caenorhabditis</taxon>
    </lineage>
</organism>
<dbReference type="PROSITE" id="PS50815">
    <property type="entry name" value="HORMA"/>
    <property type="match status" value="1"/>
</dbReference>
<evidence type="ECO:0000256" key="4">
    <source>
        <dbReference type="ARBA" id="ARBA00023242"/>
    </source>
</evidence>
<evidence type="ECO:0000256" key="2">
    <source>
        <dbReference type="ARBA" id="ARBA00004286"/>
    </source>
</evidence>
<gene>
    <name evidence="8" type="ORF">CAUJ_LOCUS12081</name>
</gene>
<evidence type="ECO:0000256" key="6">
    <source>
        <dbReference type="SAM" id="MobiDB-lite"/>
    </source>
</evidence>
<evidence type="ECO:0000313" key="8">
    <source>
        <dbReference type="EMBL" id="CAD6196166.1"/>
    </source>
</evidence>
<evidence type="ECO:0000313" key="9">
    <source>
        <dbReference type="Proteomes" id="UP000835052"/>
    </source>
</evidence>
<evidence type="ECO:0000259" key="7">
    <source>
        <dbReference type="PROSITE" id="PS50815"/>
    </source>
</evidence>
<feature type="domain" description="HORMA" evidence="7">
    <location>
        <begin position="42"/>
        <end position="250"/>
    </location>
</feature>
<feature type="region of interest" description="Disordered" evidence="6">
    <location>
        <begin position="290"/>
        <end position="383"/>
    </location>
</feature>
<dbReference type="Pfam" id="PF02301">
    <property type="entry name" value="HORMA"/>
    <property type="match status" value="1"/>
</dbReference>
<dbReference type="GO" id="GO:0005634">
    <property type="term" value="C:nucleus"/>
    <property type="evidence" value="ECO:0007669"/>
    <property type="project" value="UniProtKB-SubCell"/>
</dbReference>
<keyword evidence="5" id="KW-0469">Meiosis</keyword>
<feature type="compositionally biased region" description="Basic residues" evidence="6">
    <location>
        <begin position="338"/>
        <end position="352"/>
    </location>
</feature>
<feature type="compositionally biased region" description="Basic and acidic residues" evidence="6">
    <location>
        <begin position="328"/>
        <end position="337"/>
    </location>
</feature>
<feature type="compositionally biased region" description="Basic residues" evidence="6">
    <location>
        <begin position="360"/>
        <end position="371"/>
    </location>
</feature>
<evidence type="ECO:0000256" key="1">
    <source>
        <dbReference type="ARBA" id="ARBA00004123"/>
    </source>
</evidence>
<sequence>MPPDGNARNSGPSFEQRQKNLDEPITNSKWTTVFPQNLSDEVSSQRFMVRAVFVAFSSVLRYRKILPEHCFRSMYITENVKVKSLDYKNSIGCTVASKLRSAGEAIKAGYLDELALVVYLDEKDEDDAAEVFTWKMHYDDGIPYAELSSGSDSDSSLVRLAAVKYEGSHKVRDQFVIMMRSIIYLCVKLLKPLPETASANFRIKFRDHTPKDYSVSEFHDSQTFYRLPPEIQSATIGNVRSGLHGTVLNCTSIYLEDTLDAELKLKKMTEEYADNMGLSQSEILYQSFTSHDVSARESPPAVEVPRAASRHEEPEAMEVDTEVVALEESSHSGSTKEKKTRGRPKAAPRTKAQKIEKKKSPMKAPAKRFGRVHTLTGSSPDKR</sequence>
<proteinExistence type="predicted"/>
<dbReference type="GO" id="GO:0005694">
    <property type="term" value="C:chromosome"/>
    <property type="evidence" value="ECO:0007669"/>
    <property type="project" value="UniProtKB-SubCell"/>
</dbReference>
<accession>A0A8S1HMC6</accession>
<keyword evidence="3" id="KW-0158">Chromosome</keyword>
<evidence type="ECO:0000256" key="5">
    <source>
        <dbReference type="ARBA" id="ARBA00023254"/>
    </source>
</evidence>
<dbReference type="Gene3D" id="3.30.900.10">
    <property type="entry name" value="HORMA domain"/>
    <property type="match status" value="1"/>
</dbReference>
<evidence type="ECO:0000256" key="3">
    <source>
        <dbReference type="ARBA" id="ARBA00022454"/>
    </source>
</evidence>
<dbReference type="InterPro" id="IPR036570">
    <property type="entry name" value="HORMA_dom_sf"/>
</dbReference>
<dbReference type="InterPro" id="IPR051294">
    <property type="entry name" value="HORMA_MeioticProgression"/>
</dbReference>
<comment type="caution">
    <text evidence="8">The sequence shown here is derived from an EMBL/GenBank/DDBJ whole genome shotgun (WGS) entry which is preliminary data.</text>
</comment>
<dbReference type="EMBL" id="CAJGYM010000067">
    <property type="protein sequence ID" value="CAD6196166.1"/>
    <property type="molecule type" value="Genomic_DNA"/>
</dbReference>
<dbReference type="AlphaFoldDB" id="A0A8S1HMC6"/>
<dbReference type="InterPro" id="IPR003511">
    <property type="entry name" value="HORMA_dom"/>
</dbReference>
<dbReference type="PANTHER" id="PTHR48225">
    <property type="entry name" value="HORMA DOMAIN-CONTAINING PROTEIN 1"/>
    <property type="match status" value="1"/>
</dbReference>
<keyword evidence="9" id="KW-1185">Reference proteome</keyword>
<name>A0A8S1HMC6_9PELO</name>
<dbReference type="OrthoDB" id="1928087at2759"/>
<comment type="subcellular location">
    <subcellularLocation>
        <location evidence="2">Chromosome</location>
    </subcellularLocation>
    <subcellularLocation>
        <location evidence="1">Nucleus</location>
    </subcellularLocation>
</comment>
<dbReference type="PANTHER" id="PTHR48225:SF7">
    <property type="entry name" value="MEIOSIS-SPECIFIC PROTEIN HOP1"/>
    <property type="match status" value="1"/>
</dbReference>
<dbReference type="Proteomes" id="UP000835052">
    <property type="component" value="Unassembled WGS sequence"/>
</dbReference>